<keyword evidence="1" id="KW-1133">Transmembrane helix</keyword>
<reference evidence="2" key="1">
    <citation type="journal article" date="2015" name="Nature">
        <title>Complex archaea that bridge the gap between prokaryotes and eukaryotes.</title>
        <authorList>
            <person name="Spang A."/>
            <person name="Saw J.H."/>
            <person name="Jorgensen S.L."/>
            <person name="Zaremba-Niedzwiedzka K."/>
            <person name="Martijn J."/>
            <person name="Lind A.E."/>
            <person name="van Eijk R."/>
            <person name="Schleper C."/>
            <person name="Guy L."/>
            <person name="Ettema T.J."/>
        </authorList>
    </citation>
    <scope>NUCLEOTIDE SEQUENCE</scope>
</reference>
<accession>A0A0F9C2R2</accession>
<keyword evidence="1" id="KW-0812">Transmembrane</keyword>
<protein>
    <submittedName>
        <fullName evidence="2">Uncharacterized protein</fullName>
    </submittedName>
</protein>
<gene>
    <name evidence="2" type="ORF">LCGC14_2659290</name>
</gene>
<feature type="non-terminal residue" evidence="2">
    <location>
        <position position="1"/>
    </location>
</feature>
<proteinExistence type="predicted"/>
<evidence type="ECO:0000313" key="2">
    <source>
        <dbReference type="EMBL" id="KKK96789.1"/>
    </source>
</evidence>
<comment type="caution">
    <text evidence="2">The sequence shown here is derived from an EMBL/GenBank/DDBJ whole genome shotgun (WGS) entry which is preliminary data.</text>
</comment>
<dbReference type="AlphaFoldDB" id="A0A0F9C2R2"/>
<dbReference type="EMBL" id="LAZR01046329">
    <property type="protein sequence ID" value="KKK96789.1"/>
    <property type="molecule type" value="Genomic_DNA"/>
</dbReference>
<sequence>LVYIGFGSLFALAAIQFIGKGWHEVTIKQFFYAVYFFVAWPVIFPVLMALFFVGLLIRKRQPKE</sequence>
<feature type="transmembrane region" description="Helical" evidence="1">
    <location>
        <begin position="30"/>
        <end position="57"/>
    </location>
</feature>
<name>A0A0F9C2R2_9ZZZZ</name>
<keyword evidence="1" id="KW-0472">Membrane</keyword>
<evidence type="ECO:0000256" key="1">
    <source>
        <dbReference type="SAM" id="Phobius"/>
    </source>
</evidence>
<organism evidence="2">
    <name type="scientific">marine sediment metagenome</name>
    <dbReference type="NCBI Taxonomy" id="412755"/>
    <lineage>
        <taxon>unclassified sequences</taxon>
        <taxon>metagenomes</taxon>
        <taxon>ecological metagenomes</taxon>
    </lineage>
</organism>